<name>A0AAD5YU30_9AGAR</name>
<dbReference type="InterPro" id="IPR027417">
    <property type="entry name" value="P-loop_NTPase"/>
</dbReference>
<dbReference type="SUPFAM" id="SSF52540">
    <property type="entry name" value="P-loop containing nucleoside triphosphate hydrolases"/>
    <property type="match status" value="1"/>
</dbReference>
<feature type="domain" description="Nephrocystin 3-like N-terminal" evidence="2">
    <location>
        <begin position="111"/>
        <end position="259"/>
    </location>
</feature>
<protein>
    <recommendedName>
        <fullName evidence="2">Nephrocystin 3-like N-terminal domain-containing protein</fullName>
    </recommendedName>
</protein>
<dbReference type="Pfam" id="PF24883">
    <property type="entry name" value="NPHP3_N"/>
    <property type="match status" value="1"/>
</dbReference>
<dbReference type="AlphaFoldDB" id="A0AAD5YU30"/>
<evidence type="ECO:0000313" key="4">
    <source>
        <dbReference type="Proteomes" id="UP001213000"/>
    </source>
</evidence>
<dbReference type="PANTHER" id="PTHR10039">
    <property type="entry name" value="AMELOGENIN"/>
    <property type="match status" value="1"/>
</dbReference>
<organism evidence="3 4">
    <name type="scientific">Leucocoprinus birnbaumii</name>
    <dbReference type="NCBI Taxonomy" id="56174"/>
    <lineage>
        <taxon>Eukaryota</taxon>
        <taxon>Fungi</taxon>
        <taxon>Dikarya</taxon>
        <taxon>Basidiomycota</taxon>
        <taxon>Agaricomycotina</taxon>
        <taxon>Agaricomycetes</taxon>
        <taxon>Agaricomycetidae</taxon>
        <taxon>Agaricales</taxon>
        <taxon>Agaricineae</taxon>
        <taxon>Agaricaceae</taxon>
        <taxon>Leucocoprinus</taxon>
    </lineage>
</organism>
<dbReference type="InterPro" id="IPR056884">
    <property type="entry name" value="NPHP3-like_N"/>
</dbReference>
<accession>A0AAD5YU30</accession>
<dbReference type="Gene3D" id="3.40.50.300">
    <property type="entry name" value="P-loop containing nucleotide triphosphate hydrolases"/>
    <property type="match status" value="1"/>
</dbReference>
<evidence type="ECO:0000259" key="2">
    <source>
        <dbReference type="Pfam" id="PF24883"/>
    </source>
</evidence>
<evidence type="ECO:0000256" key="1">
    <source>
        <dbReference type="ARBA" id="ARBA00022737"/>
    </source>
</evidence>
<reference evidence="3" key="1">
    <citation type="submission" date="2022-07" db="EMBL/GenBank/DDBJ databases">
        <title>Genome Sequence of Leucocoprinus birnbaumii.</title>
        <authorList>
            <person name="Buettner E."/>
        </authorList>
    </citation>
    <scope>NUCLEOTIDE SEQUENCE</scope>
    <source>
        <strain evidence="3">VT141</strain>
    </source>
</reference>
<proteinExistence type="predicted"/>
<keyword evidence="1" id="KW-0677">Repeat</keyword>
<sequence length="513" mass="57702">MASNKWLRWLRKLFSIPIRRDVGRPQTLGPFSNARDFIIEQAHFTVAGSPVKQTETLEEKQVMEKLAAHGTPGAVLDAAEREYAPRCNVNTRQTLRREILGWARAVGAGTEGQRILWLFGSAAVGKSAVAQTVAEELKAQGLLGGVYFFSRPNNRSDPNTVIPTLVYQLALFLPEYRRLVTQRLIQDPLILQRSRSSQFEELIAGPALLLNSKQYLIFVLDGLDECADRDAQIKFVEMASRHVQMHGCGLKFGWIICSRPEPDIRVAFSREDCKPVCLYKELGVDDEEARTDTWRILEKGFADIRAQFPDQVKQDWPGDLNLRIIADRASGHLGFVSFLLRFVGDKHYANPSARFNACLVFLDQSAGQKNLNPLHALDLLYSQILSDVPAETLPTTQRILSIFSLYGGTRLTRTALTFASFLDIDQPTFYSSLRRLHSVLVIPSAAKANDKPIQIYHASFTDYLKSSSRSKAFALDEGTIHLDLACQSLKWLQYARTGDVQQSKGPLGYKFMY</sequence>
<evidence type="ECO:0000313" key="3">
    <source>
        <dbReference type="EMBL" id="KAJ3572149.1"/>
    </source>
</evidence>
<gene>
    <name evidence="3" type="ORF">NP233_g3276</name>
</gene>
<keyword evidence="4" id="KW-1185">Reference proteome</keyword>
<dbReference type="EMBL" id="JANIEX010000154">
    <property type="protein sequence ID" value="KAJ3572149.1"/>
    <property type="molecule type" value="Genomic_DNA"/>
</dbReference>
<comment type="caution">
    <text evidence="3">The sequence shown here is derived from an EMBL/GenBank/DDBJ whole genome shotgun (WGS) entry which is preliminary data.</text>
</comment>
<dbReference type="Proteomes" id="UP001213000">
    <property type="component" value="Unassembled WGS sequence"/>
</dbReference>